<dbReference type="Proteomes" id="UP000481109">
    <property type="component" value="Unassembled WGS sequence"/>
</dbReference>
<dbReference type="InterPro" id="IPR035965">
    <property type="entry name" value="PAS-like_dom_sf"/>
</dbReference>
<dbReference type="InterPro" id="IPR013655">
    <property type="entry name" value="PAS_fold_3"/>
</dbReference>
<sequence length="660" mass="72341">MNSSTHNVAQVAPGRARLLLTRQDGGDGTFVVADACATACAWLGRPRSVLRGADFMAFVGDASRLMTERMLEEAWRGTGDGVGVPANRQPVELELEPAEPVVCMLSVHRAPQARDALLVEIEDGARLRHWAVLRALAVLSEDALWAYDEEADLFGWLDGEHFHGNVSTDESIPLVQLLDQLHPEDRPRVEKAFWDLREDRCKQVTVDYRMTGRDGHYHWLRTRSRVMRFGFGQRRWIIGSTNDTTATVERHQALTEAHALARRRGELVEHLAAEFVSATTEHELTAAILDHVAPAFGGEGTLVAFVEEGRLRVTFGAGIAPALARNLHGVPLNAPKPLTQAIVSGRPEFIVDRAHYRQQWPHAHDFLSATRAESFVMVPLLAASHQLLGGWVITFAEPHHPSEQERTLVRVIATLAGQAWERIRLQAARLELAGALQRDMLPRSLPEVAGYEIEARYASAHTELDVGGDWFDVIALPHGGAACIIGDVQGHSIKAAALMGQVRTAMHAYAWEDPAPQRVLERTNALMQQMGARGFATCLYLLIEPDGRIVASRAGHVPFVQAGRMRSEIREIPGGLPLGIFDDASYPITEFTLPTGGTLALVTDGLVEGPSRPLDEGLRLVARAATDHTRPLSTLADEIMALADATGHTDDCAALVIRRS</sequence>
<dbReference type="InterPro" id="IPR003124">
    <property type="entry name" value="WH2_dom"/>
</dbReference>
<dbReference type="Pfam" id="PF13185">
    <property type="entry name" value="GAF_2"/>
    <property type="match status" value="1"/>
</dbReference>
<dbReference type="GO" id="GO:0003779">
    <property type="term" value="F:actin binding"/>
    <property type="evidence" value="ECO:0007669"/>
    <property type="project" value="InterPro"/>
</dbReference>
<evidence type="ECO:0000313" key="4">
    <source>
        <dbReference type="EMBL" id="NGO75726.1"/>
    </source>
</evidence>
<dbReference type="SUPFAM" id="SSF81606">
    <property type="entry name" value="PP2C-like"/>
    <property type="match status" value="1"/>
</dbReference>
<protein>
    <submittedName>
        <fullName evidence="4">SpoIIE family protein phosphatase</fullName>
    </submittedName>
</protein>
<dbReference type="SMART" id="SM00331">
    <property type="entry name" value="PP2C_SIG"/>
    <property type="match status" value="1"/>
</dbReference>
<comment type="caution">
    <text evidence="4">The sequence shown here is derived from an EMBL/GenBank/DDBJ whole genome shotgun (WGS) entry which is preliminary data.</text>
</comment>
<dbReference type="PANTHER" id="PTHR43156:SF2">
    <property type="entry name" value="STAGE II SPORULATION PROTEIN E"/>
    <property type="match status" value="1"/>
</dbReference>
<dbReference type="Gene3D" id="3.30.450.20">
    <property type="entry name" value="PAS domain"/>
    <property type="match status" value="1"/>
</dbReference>
<dbReference type="InterPro" id="IPR001932">
    <property type="entry name" value="PPM-type_phosphatase-like_dom"/>
</dbReference>
<dbReference type="SUPFAM" id="SSF55785">
    <property type="entry name" value="PYP-like sensor domain (PAS domain)"/>
    <property type="match status" value="1"/>
</dbReference>
<keyword evidence="5" id="KW-1185">Reference proteome</keyword>
<dbReference type="Gene3D" id="3.30.450.40">
    <property type="match status" value="1"/>
</dbReference>
<dbReference type="Pfam" id="PF08447">
    <property type="entry name" value="PAS_3"/>
    <property type="match status" value="1"/>
</dbReference>
<dbReference type="SUPFAM" id="SSF55781">
    <property type="entry name" value="GAF domain-like"/>
    <property type="match status" value="1"/>
</dbReference>
<dbReference type="InterPro" id="IPR000014">
    <property type="entry name" value="PAS"/>
</dbReference>
<keyword evidence="1" id="KW-0378">Hydrolase</keyword>
<feature type="domain" description="PAC" evidence="2">
    <location>
        <begin position="204"/>
        <end position="256"/>
    </location>
</feature>
<feature type="domain" description="WH2" evidence="3">
    <location>
        <begin position="113"/>
        <end position="130"/>
    </location>
</feature>
<dbReference type="InterPro" id="IPR052016">
    <property type="entry name" value="Bact_Sigma-Reg"/>
</dbReference>
<gene>
    <name evidence="4" type="ORF">G6045_08555</name>
</gene>
<name>A0A6G4XDU0_9ACTN</name>
<dbReference type="SMART" id="SM00065">
    <property type="entry name" value="GAF"/>
    <property type="match status" value="1"/>
</dbReference>
<proteinExistence type="predicted"/>
<accession>A0A6G4XDU0</accession>
<dbReference type="InterPro" id="IPR000700">
    <property type="entry name" value="PAS-assoc_C"/>
</dbReference>
<evidence type="ECO:0000313" key="5">
    <source>
        <dbReference type="Proteomes" id="UP000481109"/>
    </source>
</evidence>
<evidence type="ECO:0000259" key="3">
    <source>
        <dbReference type="PROSITE" id="PS51082"/>
    </source>
</evidence>
<organism evidence="4 5">
    <name type="scientific">Streptomyces mesophilus</name>
    <dbReference type="NCBI Taxonomy" id="1775132"/>
    <lineage>
        <taxon>Bacteria</taxon>
        <taxon>Bacillati</taxon>
        <taxon>Actinomycetota</taxon>
        <taxon>Actinomycetes</taxon>
        <taxon>Kitasatosporales</taxon>
        <taxon>Streptomycetaceae</taxon>
        <taxon>Streptomyces</taxon>
    </lineage>
</organism>
<dbReference type="Pfam" id="PF07228">
    <property type="entry name" value="SpoIIE"/>
    <property type="match status" value="1"/>
</dbReference>
<evidence type="ECO:0000259" key="2">
    <source>
        <dbReference type="PROSITE" id="PS50113"/>
    </source>
</evidence>
<dbReference type="CDD" id="cd00130">
    <property type="entry name" value="PAS"/>
    <property type="match status" value="1"/>
</dbReference>
<dbReference type="EMBL" id="JAAKZW010000019">
    <property type="protein sequence ID" value="NGO75726.1"/>
    <property type="molecule type" value="Genomic_DNA"/>
</dbReference>
<reference evidence="4 5" key="1">
    <citation type="submission" date="2020-02" db="EMBL/GenBank/DDBJ databases">
        <title>Whole-genome analyses of novel actinobacteria.</title>
        <authorList>
            <person name="Sahin N."/>
            <person name="Tokatli A."/>
        </authorList>
    </citation>
    <scope>NUCLEOTIDE SEQUENCE [LARGE SCALE GENOMIC DNA]</scope>
    <source>
        <strain evidence="4 5">YC504</strain>
    </source>
</reference>
<dbReference type="PROSITE" id="PS51082">
    <property type="entry name" value="WH2"/>
    <property type="match status" value="1"/>
</dbReference>
<dbReference type="GO" id="GO:0016791">
    <property type="term" value="F:phosphatase activity"/>
    <property type="evidence" value="ECO:0007669"/>
    <property type="project" value="TreeGrafter"/>
</dbReference>
<dbReference type="RefSeq" id="WP_165331237.1">
    <property type="nucleotide sequence ID" value="NZ_JAAKZW010000019.1"/>
</dbReference>
<dbReference type="PROSITE" id="PS50113">
    <property type="entry name" value="PAC"/>
    <property type="match status" value="1"/>
</dbReference>
<dbReference type="PANTHER" id="PTHR43156">
    <property type="entry name" value="STAGE II SPORULATION PROTEIN E-RELATED"/>
    <property type="match status" value="1"/>
</dbReference>
<dbReference type="AlphaFoldDB" id="A0A6G4XDU0"/>
<dbReference type="InterPro" id="IPR029016">
    <property type="entry name" value="GAF-like_dom_sf"/>
</dbReference>
<dbReference type="InterPro" id="IPR036457">
    <property type="entry name" value="PPM-type-like_dom_sf"/>
</dbReference>
<dbReference type="InterPro" id="IPR003018">
    <property type="entry name" value="GAF"/>
</dbReference>
<evidence type="ECO:0000256" key="1">
    <source>
        <dbReference type="ARBA" id="ARBA00022801"/>
    </source>
</evidence>
<dbReference type="Gene3D" id="3.60.40.10">
    <property type="entry name" value="PPM-type phosphatase domain"/>
    <property type="match status" value="1"/>
</dbReference>